<proteinExistence type="predicted"/>
<dbReference type="InterPro" id="IPR036291">
    <property type="entry name" value="NAD(P)-bd_dom_sf"/>
</dbReference>
<evidence type="ECO:0000313" key="3">
    <source>
        <dbReference type="Proteomes" id="UP000298327"/>
    </source>
</evidence>
<evidence type="ECO:0000259" key="1">
    <source>
        <dbReference type="SMART" id="SM00829"/>
    </source>
</evidence>
<dbReference type="Gene3D" id="3.90.180.10">
    <property type="entry name" value="Medium-chain alcohol dehydrogenases, catalytic domain"/>
    <property type="match status" value="1"/>
</dbReference>
<sequence length="346" mass="36313">MAPSTQKAVVVQADGSVVITSVPVPKPGPGQILVKVAAVAQNPVDFKTIAWVKKEGAIVGCDYAGTVEEIGPDVPAGLRTVGERVAGFVFGSYYKNGSCAQYVLAEAAPTVHLPDSWSFEDGSQLGVGPFTAAQLLWEAQQLPTPIQPATTPFPLLISGGASSVGQYAIQFAKLSGLQVFATASPKHFDLVKSLGADEVFDYHDPEVAKKIKAATGGKLKHAVDAISETGTPAIVAAALSDEGGVISATLPYPETRAGVTAIPICAYNMLGKSYDFPFQWEATEEAKALGKRFAEHISKVISLNRLKPNPKVVYPSGLASVQQGLLDGPKISGQKIIFRIADTPDL</sequence>
<dbReference type="InterPro" id="IPR013149">
    <property type="entry name" value="ADH-like_C"/>
</dbReference>
<dbReference type="InterPro" id="IPR047122">
    <property type="entry name" value="Trans-enoyl_RdTase-like"/>
</dbReference>
<dbReference type="CDD" id="cd08249">
    <property type="entry name" value="enoyl_reductase_like"/>
    <property type="match status" value="1"/>
</dbReference>
<dbReference type="PANTHER" id="PTHR45348:SF2">
    <property type="entry name" value="ZINC-TYPE ALCOHOL DEHYDROGENASE-LIKE PROTEIN C2E1P3.01"/>
    <property type="match status" value="1"/>
</dbReference>
<comment type="caution">
    <text evidence="2">The sequence shown here is derived from an EMBL/GenBank/DDBJ whole genome shotgun (WGS) entry which is preliminary data.</text>
</comment>
<dbReference type="Proteomes" id="UP000298327">
    <property type="component" value="Unassembled WGS sequence"/>
</dbReference>
<dbReference type="InterPro" id="IPR020843">
    <property type="entry name" value="ER"/>
</dbReference>
<dbReference type="SUPFAM" id="SSF50129">
    <property type="entry name" value="GroES-like"/>
    <property type="match status" value="1"/>
</dbReference>
<accession>A0A4Y9YTH6</accession>
<keyword evidence="3" id="KW-1185">Reference proteome</keyword>
<dbReference type="GO" id="GO:0016651">
    <property type="term" value="F:oxidoreductase activity, acting on NAD(P)H"/>
    <property type="evidence" value="ECO:0007669"/>
    <property type="project" value="InterPro"/>
</dbReference>
<dbReference type="AlphaFoldDB" id="A0A4Y9YTH6"/>
<dbReference type="Gene3D" id="3.40.50.720">
    <property type="entry name" value="NAD(P)-binding Rossmann-like Domain"/>
    <property type="match status" value="1"/>
</dbReference>
<dbReference type="Pfam" id="PF08240">
    <property type="entry name" value="ADH_N"/>
    <property type="match status" value="1"/>
</dbReference>
<dbReference type="OrthoDB" id="10257049at2759"/>
<gene>
    <name evidence="2" type="ORF">EVG20_g5366</name>
</gene>
<dbReference type="EMBL" id="SEOQ01000314">
    <property type="protein sequence ID" value="TFY65724.1"/>
    <property type="molecule type" value="Genomic_DNA"/>
</dbReference>
<dbReference type="SMART" id="SM00829">
    <property type="entry name" value="PKS_ER"/>
    <property type="match status" value="1"/>
</dbReference>
<dbReference type="STRING" id="205917.A0A4Y9YTH6"/>
<protein>
    <recommendedName>
        <fullName evidence="1">Enoyl reductase (ER) domain-containing protein</fullName>
    </recommendedName>
</protein>
<name>A0A4Y9YTH6_9AGAM</name>
<feature type="domain" description="Enoyl reductase (ER)" evidence="1">
    <location>
        <begin position="15"/>
        <end position="302"/>
    </location>
</feature>
<dbReference type="PANTHER" id="PTHR45348">
    <property type="entry name" value="HYPOTHETICAL OXIDOREDUCTASE (EUROFUNG)"/>
    <property type="match status" value="1"/>
</dbReference>
<dbReference type="InterPro" id="IPR011032">
    <property type="entry name" value="GroES-like_sf"/>
</dbReference>
<dbReference type="InterPro" id="IPR013154">
    <property type="entry name" value="ADH-like_N"/>
</dbReference>
<organism evidence="2 3">
    <name type="scientific">Dentipellis fragilis</name>
    <dbReference type="NCBI Taxonomy" id="205917"/>
    <lineage>
        <taxon>Eukaryota</taxon>
        <taxon>Fungi</taxon>
        <taxon>Dikarya</taxon>
        <taxon>Basidiomycota</taxon>
        <taxon>Agaricomycotina</taxon>
        <taxon>Agaricomycetes</taxon>
        <taxon>Russulales</taxon>
        <taxon>Hericiaceae</taxon>
        <taxon>Dentipellis</taxon>
    </lineage>
</organism>
<dbReference type="Pfam" id="PF00107">
    <property type="entry name" value="ADH_zinc_N"/>
    <property type="match status" value="1"/>
</dbReference>
<dbReference type="SUPFAM" id="SSF51735">
    <property type="entry name" value="NAD(P)-binding Rossmann-fold domains"/>
    <property type="match status" value="1"/>
</dbReference>
<reference evidence="2 3" key="1">
    <citation type="submission" date="2019-02" db="EMBL/GenBank/DDBJ databases">
        <title>Genome sequencing of the rare red list fungi Dentipellis fragilis.</title>
        <authorList>
            <person name="Buettner E."/>
            <person name="Kellner H."/>
        </authorList>
    </citation>
    <scope>NUCLEOTIDE SEQUENCE [LARGE SCALE GENOMIC DNA]</scope>
    <source>
        <strain evidence="2 3">DSM 105465</strain>
    </source>
</reference>
<evidence type="ECO:0000313" key="2">
    <source>
        <dbReference type="EMBL" id="TFY65724.1"/>
    </source>
</evidence>